<protein>
    <recommendedName>
        <fullName evidence="2">histidine kinase</fullName>
        <ecNumber evidence="2">2.7.13.3</ecNumber>
    </recommendedName>
</protein>
<evidence type="ECO:0000256" key="3">
    <source>
        <dbReference type="ARBA" id="ARBA00022679"/>
    </source>
</evidence>
<feature type="transmembrane region" description="Helical" evidence="6">
    <location>
        <begin position="113"/>
        <end position="131"/>
    </location>
</feature>
<dbReference type="CDD" id="cd16917">
    <property type="entry name" value="HATPase_UhpB-NarQ-NarX-like"/>
    <property type="match status" value="1"/>
</dbReference>
<dbReference type="Gene3D" id="3.30.565.10">
    <property type="entry name" value="Histidine kinase-like ATPase, C-terminal domain"/>
    <property type="match status" value="1"/>
</dbReference>
<evidence type="ECO:0000256" key="2">
    <source>
        <dbReference type="ARBA" id="ARBA00012438"/>
    </source>
</evidence>
<feature type="transmembrane region" description="Helical" evidence="6">
    <location>
        <begin position="143"/>
        <end position="160"/>
    </location>
</feature>
<dbReference type="Proteomes" id="UP000272528">
    <property type="component" value="Chromosome"/>
</dbReference>
<evidence type="ECO:0000259" key="7">
    <source>
        <dbReference type="SMART" id="SM00387"/>
    </source>
</evidence>
<evidence type="ECO:0000256" key="5">
    <source>
        <dbReference type="ARBA" id="ARBA00023012"/>
    </source>
</evidence>
<comment type="catalytic activity">
    <reaction evidence="1">
        <text>ATP + protein L-histidine = ADP + protein N-phospho-L-histidine.</text>
        <dbReference type="EC" id="2.7.13.3"/>
    </reaction>
</comment>
<sequence length="392" mass="43633">MSESLRRPQQAQQSYQAQSGPPMIFSMVWLVYLVFPLYYLFQQPPLEVVVGVTAVVLFVIIYVCSFRFERMRFYGVLALIVIVGLFCYSDEGSIYMAFYPAPLIGMLINRKQMYVALGALTALFVATIWYWSLLSSLDDMLQYLPAMLIMLFMPFAFMIGRRSKELRKRLHLANEEIARLSKNEERQRISRDLHDTLGHTLSLITLKSELAEKLILKHPERAVQEVKDIQATSRAALRQVRELVSGMSALTVRDELAHAKQILSAAGIVLEAEGDWELEIPSATMNNILGMCLREAVTNVVKHSKAKVCTVCLVGEGSRLTLSVTDNGAGLSKTGENGVWTDARGGNGIKGMRERLKLIEGSLVVESIGRGTRLEMTVPLVAKEAEKGGIGG</sequence>
<keyword evidence="5" id="KW-0902">Two-component regulatory system</keyword>
<keyword evidence="6" id="KW-0812">Transmembrane</keyword>
<feature type="transmembrane region" description="Helical" evidence="6">
    <location>
        <begin position="23"/>
        <end position="41"/>
    </location>
</feature>
<dbReference type="KEGG" id="palb:EJC50_06770"/>
<evidence type="ECO:0000256" key="4">
    <source>
        <dbReference type="ARBA" id="ARBA00022777"/>
    </source>
</evidence>
<proteinExistence type="predicted"/>
<gene>
    <name evidence="8" type="ORF">EJC50_06770</name>
</gene>
<dbReference type="InterPro" id="IPR036890">
    <property type="entry name" value="HATPase_C_sf"/>
</dbReference>
<dbReference type="GO" id="GO:0016020">
    <property type="term" value="C:membrane"/>
    <property type="evidence" value="ECO:0007669"/>
    <property type="project" value="InterPro"/>
</dbReference>
<reference evidence="9" key="1">
    <citation type="submission" date="2018-12" db="EMBL/GenBank/DDBJ databases">
        <title>Genome sequence of Peanibacillus sp.</title>
        <authorList>
            <person name="Subramani G."/>
            <person name="Srinivasan S."/>
            <person name="Kim M.K."/>
        </authorList>
    </citation>
    <scope>NUCLEOTIDE SEQUENCE [LARGE SCALE GENOMIC DNA]</scope>
    <source>
        <strain evidence="9">18JY67-1</strain>
    </source>
</reference>
<dbReference type="SUPFAM" id="SSF55874">
    <property type="entry name" value="ATPase domain of HSP90 chaperone/DNA topoisomerase II/histidine kinase"/>
    <property type="match status" value="1"/>
</dbReference>
<dbReference type="PANTHER" id="PTHR24421">
    <property type="entry name" value="NITRATE/NITRITE SENSOR PROTEIN NARX-RELATED"/>
    <property type="match status" value="1"/>
</dbReference>
<keyword evidence="3" id="KW-0808">Transferase</keyword>
<dbReference type="GO" id="GO:0000155">
    <property type="term" value="F:phosphorelay sensor kinase activity"/>
    <property type="evidence" value="ECO:0007669"/>
    <property type="project" value="InterPro"/>
</dbReference>
<dbReference type="SMART" id="SM00387">
    <property type="entry name" value="HATPase_c"/>
    <property type="match status" value="1"/>
</dbReference>
<dbReference type="AlphaFoldDB" id="A0A3S9A141"/>
<dbReference type="InterPro" id="IPR056374">
    <property type="entry name" value="DesK/YvfT_N"/>
</dbReference>
<dbReference type="InterPro" id="IPR050482">
    <property type="entry name" value="Sensor_HK_TwoCompSys"/>
</dbReference>
<keyword evidence="4 8" id="KW-0418">Kinase</keyword>
<keyword evidence="6" id="KW-0472">Membrane</keyword>
<evidence type="ECO:0000256" key="6">
    <source>
        <dbReference type="SAM" id="Phobius"/>
    </source>
</evidence>
<keyword evidence="9" id="KW-1185">Reference proteome</keyword>
<dbReference type="PANTHER" id="PTHR24421:SF63">
    <property type="entry name" value="SENSOR HISTIDINE KINASE DESK"/>
    <property type="match status" value="1"/>
</dbReference>
<dbReference type="Pfam" id="PF07730">
    <property type="entry name" value="HisKA_3"/>
    <property type="match status" value="1"/>
</dbReference>
<evidence type="ECO:0000313" key="8">
    <source>
        <dbReference type="EMBL" id="AZN39395.1"/>
    </source>
</evidence>
<dbReference type="EMBL" id="CP034437">
    <property type="protein sequence ID" value="AZN39395.1"/>
    <property type="molecule type" value="Genomic_DNA"/>
</dbReference>
<feature type="domain" description="Histidine kinase/HSP90-like ATPase" evidence="7">
    <location>
        <begin position="284"/>
        <end position="382"/>
    </location>
</feature>
<evidence type="ECO:0000313" key="9">
    <source>
        <dbReference type="Proteomes" id="UP000272528"/>
    </source>
</evidence>
<keyword evidence="6" id="KW-1133">Transmembrane helix</keyword>
<dbReference type="OrthoDB" id="9797605at2"/>
<evidence type="ECO:0000256" key="1">
    <source>
        <dbReference type="ARBA" id="ARBA00000085"/>
    </source>
</evidence>
<feature type="transmembrane region" description="Helical" evidence="6">
    <location>
        <begin position="48"/>
        <end position="68"/>
    </location>
</feature>
<name>A0A3S9A141_9BACL</name>
<dbReference type="GO" id="GO:0046983">
    <property type="term" value="F:protein dimerization activity"/>
    <property type="evidence" value="ECO:0007669"/>
    <property type="project" value="InterPro"/>
</dbReference>
<dbReference type="Pfam" id="PF23540">
    <property type="entry name" value="DesK_N"/>
    <property type="match status" value="1"/>
</dbReference>
<accession>A0A3S9A141</accession>
<dbReference type="InterPro" id="IPR003594">
    <property type="entry name" value="HATPase_dom"/>
</dbReference>
<dbReference type="Pfam" id="PF02518">
    <property type="entry name" value="HATPase_c"/>
    <property type="match status" value="1"/>
</dbReference>
<organism evidence="8 9">
    <name type="scientific">Paenibacillus albus</name>
    <dbReference type="NCBI Taxonomy" id="2495582"/>
    <lineage>
        <taxon>Bacteria</taxon>
        <taxon>Bacillati</taxon>
        <taxon>Bacillota</taxon>
        <taxon>Bacilli</taxon>
        <taxon>Bacillales</taxon>
        <taxon>Paenibacillaceae</taxon>
        <taxon>Paenibacillus</taxon>
    </lineage>
</organism>
<dbReference type="RefSeq" id="WP_126013928.1">
    <property type="nucleotide sequence ID" value="NZ_CP034437.1"/>
</dbReference>
<dbReference type="InterPro" id="IPR011712">
    <property type="entry name" value="Sig_transdc_His_kin_sub3_dim/P"/>
</dbReference>
<feature type="transmembrane region" description="Helical" evidence="6">
    <location>
        <begin position="74"/>
        <end position="101"/>
    </location>
</feature>
<dbReference type="EC" id="2.7.13.3" evidence="2"/>
<dbReference type="Gene3D" id="1.20.5.1930">
    <property type="match status" value="1"/>
</dbReference>